<dbReference type="Pfam" id="PF00440">
    <property type="entry name" value="TetR_N"/>
    <property type="match status" value="1"/>
</dbReference>
<keyword evidence="3" id="KW-0804">Transcription</keyword>
<dbReference type="InterPro" id="IPR049445">
    <property type="entry name" value="TetR_SbtR-like_C"/>
</dbReference>
<evidence type="ECO:0000256" key="3">
    <source>
        <dbReference type="ARBA" id="ARBA00023163"/>
    </source>
</evidence>
<dbReference type="RefSeq" id="WP_218871565.1">
    <property type="nucleotide sequence ID" value="NZ_JACCBU010000001.1"/>
</dbReference>
<dbReference type="Proteomes" id="UP000569914">
    <property type="component" value="Unassembled WGS sequence"/>
</dbReference>
<sequence>MINAAREAFREHGFDVPLDEIARLAGVGPGTVHRHFPAKTDLVDAVLASVVAELAGYAEARLDDEDPGLALRTVLEHVVGAGAAAHALSHRLGRPAEEVDRAVAEPLAALNGALSTLRARAVQAGEVRADLDDATVSAVIAAAHAAFTHERGGRRAMRVVLDGLIAEPDPG</sequence>
<evidence type="ECO:0000313" key="7">
    <source>
        <dbReference type="Proteomes" id="UP000569914"/>
    </source>
</evidence>
<dbReference type="InterPro" id="IPR050109">
    <property type="entry name" value="HTH-type_TetR-like_transc_reg"/>
</dbReference>
<dbReference type="PRINTS" id="PR00455">
    <property type="entry name" value="HTHTETR"/>
</dbReference>
<comment type="caution">
    <text evidence="6">The sequence shown here is derived from an EMBL/GenBank/DDBJ whole genome shotgun (WGS) entry which is preliminary data.</text>
</comment>
<dbReference type="InterPro" id="IPR036271">
    <property type="entry name" value="Tet_transcr_reg_TetR-rel_C_sf"/>
</dbReference>
<protein>
    <submittedName>
        <fullName evidence="6">AcrR family transcriptional regulator</fullName>
    </submittedName>
</protein>
<dbReference type="GO" id="GO:0003700">
    <property type="term" value="F:DNA-binding transcription factor activity"/>
    <property type="evidence" value="ECO:0007669"/>
    <property type="project" value="TreeGrafter"/>
</dbReference>
<dbReference type="SUPFAM" id="SSF48498">
    <property type="entry name" value="Tetracyclin repressor-like, C-terminal domain"/>
    <property type="match status" value="1"/>
</dbReference>
<feature type="domain" description="HTH tetR-type" evidence="5">
    <location>
        <begin position="1"/>
        <end position="54"/>
    </location>
</feature>
<proteinExistence type="predicted"/>
<feature type="DNA-binding region" description="H-T-H motif" evidence="4">
    <location>
        <begin position="17"/>
        <end position="36"/>
    </location>
</feature>
<dbReference type="EMBL" id="JACCBU010000001">
    <property type="protein sequence ID" value="NYE73786.1"/>
    <property type="molecule type" value="Genomic_DNA"/>
</dbReference>
<organism evidence="6 7">
    <name type="scientific">Microlunatus parietis</name>
    <dbReference type="NCBI Taxonomy" id="682979"/>
    <lineage>
        <taxon>Bacteria</taxon>
        <taxon>Bacillati</taxon>
        <taxon>Actinomycetota</taxon>
        <taxon>Actinomycetes</taxon>
        <taxon>Propionibacteriales</taxon>
        <taxon>Propionibacteriaceae</taxon>
        <taxon>Microlunatus</taxon>
    </lineage>
</organism>
<dbReference type="GO" id="GO:0000976">
    <property type="term" value="F:transcription cis-regulatory region binding"/>
    <property type="evidence" value="ECO:0007669"/>
    <property type="project" value="TreeGrafter"/>
</dbReference>
<accession>A0A7Y9LF65</accession>
<dbReference type="InterPro" id="IPR009057">
    <property type="entry name" value="Homeodomain-like_sf"/>
</dbReference>
<evidence type="ECO:0000256" key="4">
    <source>
        <dbReference type="PROSITE-ProRule" id="PRU00335"/>
    </source>
</evidence>
<reference evidence="6 7" key="1">
    <citation type="submission" date="2020-07" db="EMBL/GenBank/DDBJ databases">
        <title>Sequencing the genomes of 1000 actinobacteria strains.</title>
        <authorList>
            <person name="Klenk H.-P."/>
        </authorList>
    </citation>
    <scope>NUCLEOTIDE SEQUENCE [LARGE SCALE GENOMIC DNA]</scope>
    <source>
        <strain evidence="6 7">DSM 22083</strain>
    </source>
</reference>
<keyword evidence="2 4" id="KW-0238">DNA-binding</keyword>
<keyword evidence="7" id="KW-1185">Reference proteome</keyword>
<dbReference type="PROSITE" id="PS50977">
    <property type="entry name" value="HTH_TETR_2"/>
    <property type="match status" value="1"/>
</dbReference>
<evidence type="ECO:0000259" key="5">
    <source>
        <dbReference type="PROSITE" id="PS50977"/>
    </source>
</evidence>
<evidence type="ECO:0000256" key="1">
    <source>
        <dbReference type="ARBA" id="ARBA00023015"/>
    </source>
</evidence>
<dbReference type="Pfam" id="PF21597">
    <property type="entry name" value="TetR_C_43"/>
    <property type="match status" value="1"/>
</dbReference>
<gene>
    <name evidence="6" type="ORF">BKA15_005115</name>
</gene>
<dbReference type="PANTHER" id="PTHR30055">
    <property type="entry name" value="HTH-TYPE TRANSCRIPTIONAL REGULATOR RUTR"/>
    <property type="match status" value="1"/>
</dbReference>
<dbReference type="InterPro" id="IPR001647">
    <property type="entry name" value="HTH_TetR"/>
</dbReference>
<dbReference type="SUPFAM" id="SSF46689">
    <property type="entry name" value="Homeodomain-like"/>
    <property type="match status" value="1"/>
</dbReference>
<keyword evidence="1" id="KW-0805">Transcription regulation</keyword>
<name>A0A7Y9LF65_9ACTN</name>
<evidence type="ECO:0000313" key="6">
    <source>
        <dbReference type="EMBL" id="NYE73786.1"/>
    </source>
</evidence>
<dbReference type="PANTHER" id="PTHR30055:SF234">
    <property type="entry name" value="HTH-TYPE TRANSCRIPTIONAL REGULATOR BETI"/>
    <property type="match status" value="1"/>
</dbReference>
<dbReference type="AlphaFoldDB" id="A0A7Y9LF65"/>
<evidence type="ECO:0000256" key="2">
    <source>
        <dbReference type="ARBA" id="ARBA00023125"/>
    </source>
</evidence>
<dbReference type="Gene3D" id="1.10.357.10">
    <property type="entry name" value="Tetracycline Repressor, domain 2"/>
    <property type="match status" value="1"/>
</dbReference>